<dbReference type="InterPro" id="IPR002020">
    <property type="entry name" value="Citrate_synthase"/>
</dbReference>
<dbReference type="InterPro" id="IPR017866">
    <property type="entry name" value="Succ-CoA_synthase_bsu_CS"/>
</dbReference>
<dbReference type="Gene3D" id="3.30.1370.110">
    <property type="match status" value="1"/>
</dbReference>
<dbReference type="Pfam" id="PF01535">
    <property type="entry name" value="PPR"/>
    <property type="match status" value="1"/>
</dbReference>
<dbReference type="SUPFAM" id="SSF48256">
    <property type="entry name" value="Citrate synthase"/>
    <property type="match status" value="1"/>
</dbReference>
<feature type="compositionally biased region" description="Polar residues" evidence="14">
    <location>
        <begin position="1"/>
        <end position="24"/>
    </location>
</feature>
<comment type="subunit">
    <text evidence="2">Heterooctamer of 4 alpha and 4 beta chains.</text>
</comment>
<dbReference type="PROSITE" id="PS01216">
    <property type="entry name" value="SUCCINYL_COA_LIG_1"/>
    <property type="match status" value="1"/>
</dbReference>
<feature type="repeat" description="PPR" evidence="13">
    <location>
        <begin position="401"/>
        <end position="435"/>
    </location>
</feature>
<dbReference type="PROSITE" id="PS50828">
    <property type="entry name" value="SMR"/>
    <property type="match status" value="1"/>
</dbReference>
<dbReference type="SUPFAM" id="SSF160443">
    <property type="entry name" value="SMR domain-like"/>
    <property type="match status" value="1"/>
</dbReference>
<evidence type="ECO:0000256" key="5">
    <source>
        <dbReference type="ARBA" id="ARBA00022516"/>
    </source>
</evidence>
<feature type="compositionally biased region" description="Basic residues" evidence="14">
    <location>
        <begin position="26"/>
        <end position="38"/>
    </location>
</feature>
<keyword evidence="17" id="KW-1185">Reference proteome</keyword>
<dbReference type="FunFam" id="1.25.40.10:FF:000556">
    <property type="entry name" value="Pentatricopeptide repeat-containing protein, chloroplastic"/>
    <property type="match status" value="1"/>
</dbReference>
<dbReference type="InterPro" id="IPR002885">
    <property type="entry name" value="PPR_rpt"/>
</dbReference>
<dbReference type="EMBL" id="JAKUCV010000181">
    <property type="protein sequence ID" value="KAJ4850940.1"/>
    <property type="molecule type" value="Genomic_DNA"/>
</dbReference>
<evidence type="ECO:0000256" key="4">
    <source>
        <dbReference type="ARBA" id="ARBA00022490"/>
    </source>
</evidence>
<keyword evidence="5" id="KW-0444">Lipid biosynthesis</keyword>
<evidence type="ECO:0000256" key="13">
    <source>
        <dbReference type="PROSITE-ProRule" id="PRU00708"/>
    </source>
</evidence>
<evidence type="ECO:0000256" key="7">
    <source>
        <dbReference type="ARBA" id="ARBA00022723"/>
    </source>
</evidence>
<dbReference type="EC" id="2.3.3.8" evidence="3"/>
<dbReference type="GO" id="GO:0006633">
    <property type="term" value="P:fatty acid biosynthetic process"/>
    <property type="evidence" value="ECO:0007669"/>
    <property type="project" value="TreeGrafter"/>
</dbReference>
<evidence type="ECO:0000256" key="1">
    <source>
        <dbReference type="ARBA" id="ARBA00004496"/>
    </source>
</evidence>
<dbReference type="FunFam" id="1.25.40.10:FF:003743">
    <property type="entry name" value="Uncharacterized protein"/>
    <property type="match status" value="1"/>
</dbReference>
<evidence type="ECO:0000256" key="10">
    <source>
        <dbReference type="ARBA" id="ARBA00022840"/>
    </source>
</evidence>
<name>A0A9Q0GL19_9ROSI</name>
<keyword evidence="8" id="KW-0677">Repeat</keyword>
<feature type="region of interest" description="Disordered" evidence="14">
    <location>
        <begin position="1"/>
        <end position="84"/>
    </location>
</feature>
<dbReference type="Gene3D" id="3.40.50.261">
    <property type="entry name" value="Succinyl-CoA synthetase domains"/>
    <property type="match status" value="1"/>
</dbReference>
<dbReference type="GO" id="GO:0003878">
    <property type="term" value="F:ATP citrate synthase activity"/>
    <property type="evidence" value="ECO:0007669"/>
    <property type="project" value="UniProtKB-EC"/>
</dbReference>
<evidence type="ECO:0000256" key="9">
    <source>
        <dbReference type="ARBA" id="ARBA00022741"/>
    </source>
</evidence>
<evidence type="ECO:0000256" key="6">
    <source>
        <dbReference type="ARBA" id="ARBA00022679"/>
    </source>
</evidence>
<dbReference type="PROSITE" id="PS01217">
    <property type="entry name" value="SUCCINYL_COA_LIG_3"/>
    <property type="match status" value="1"/>
</dbReference>
<dbReference type="InterPro" id="IPR036291">
    <property type="entry name" value="NAD(P)-bd_dom_sf"/>
</dbReference>
<feature type="repeat" description="PPR" evidence="13">
    <location>
        <begin position="436"/>
        <end position="470"/>
    </location>
</feature>
<dbReference type="FunFam" id="1.25.40.10:FF:000980">
    <property type="entry name" value="Pentatricopeptide repeat-containing protein, chloroplastic"/>
    <property type="match status" value="1"/>
</dbReference>
<keyword evidence="4" id="KW-0963">Cytoplasm</keyword>
<feature type="compositionally biased region" description="Low complexity" evidence="14">
    <location>
        <begin position="65"/>
        <end position="75"/>
    </location>
</feature>
<dbReference type="SUPFAM" id="SSF48452">
    <property type="entry name" value="TPR-like"/>
    <property type="match status" value="1"/>
</dbReference>
<dbReference type="Pfam" id="PF13812">
    <property type="entry name" value="PPR_3"/>
    <property type="match status" value="2"/>
</dbReference>
<dbReference type="GO" id="GO:0005524">
    <property type="term" value="F:ATP binding"/>
    <property type="evidence" value="ECO:0007669"/>
    <property type="project" value="UniProtKB-KW"/>
</dbReference>
<accession>A0A9Q0GL19</accession>
<feature type="repeat" description="PPR" evidence="13">
    <location>
        <begin position="471"/>
        <end position="505"/>
    </location>
</feature>
<keyword evidence="11" id="KW-0460">Magnesium</keyword>
<feature type="repeat" description="PPR" evidence="13">
    <location>
        <begin position="260"/>
        <end position="295"/>
    </location>
</feature>
<feature type="domain" description="Smr" evidence="15">
    <location>
        <begin position="746"/>
        <end position="835"/>
    </location>
</feature>
<dbReference type="CDD" id="cd06100">
    <property type="entry name" value="CCL_ACL-C"/>
    <property type="match status" value="1"/>
</dbReference>
<dbReference type="GO" id="GO:0005829">
    <property type="term" value="C:cytosol"/>
    <property type="evidence" value="ECO:0007669"/>
    <property type="project" value="TreeGrafter"/>
</dbReference>
<feature type="repeat" description="PPR" evidence="13">
    <location>
        <begin position="506"/>
        <end position="540"/>
    </location>
</feature>
<evidence type="ECO:0000256" key="14">
    <source>
        <dbReference type="SAM" id="MobiDB-lite"/>
    </source>
</evidence>
<gene>
    <name evidence="16" type="ORF">Tsubulata_030366</name>
</gene>
<dbReference type="Gene3D" id="3.40.50.720">
    <property type="entry name" value="NAD(P)-binding Rossmann-like Domain"/>
    <property type="match status" value="1"/>
</dbReference>
<dbReference type="Gene3D" id="1.25.40.10">
    <property type="entry name" value="Tetratricopeptide repeat domain"/>
    <property type="match status" value="6"/>
</dbReference>
<feature type="repeat" description="PPR" evidence="13">
    <location>
        <begin position="225"/>
        <end position="259"/>
    </location>
</feature>
<feature type="repeat" description="PPR" evidence="13">
    <location>
        <begin position="636"/>
        <end position="670"/>
    </location>
</feature>
<organism evidence="16 17">
    <name type="scientific">Turnera subulata</name>
    <dbReference type="NCBI Taxonomy" id="218843"/>
    <lineage>
        <taxon>Eukaryota</taxon>
        <taxon>Viridiplantae</taxon>
        <taxon>Streptophyta</taxon>
        <taxon>Embryophyta</taxon>
        <taxon>Tracheophyta</taxon>
        <taxon>Spermatophyta</taxon>
        <taxon>Magnoliopsida</taxon>
        <taxon>eudicotyledons</taxon>
        <taxon>Gunneridae</taxon>
        <taxon>Pentapetalae</taxon>
        <taxon>rosids</taxon>
        <taxon>fabids</taxon>
        <taxon>Malpighiales</taxon>
        <taxon>Passifloraceae</taxon>
        <taxon>Turnera</taxon>
    </lineage>
</organism>
<dbReference type="FunFam" id="1.25.40.10:FF:000581">
    <property type="entry name" value="Pentatricopeptide repeat-containing protein, chloroplastic"/>
    <property type="match status" value="1"/>
</dbReference>
<dbReference type="InterPro" id="IPR033847">
    <property type="entry name" value="Citrt_syn/SCS-alpha_CS"/>
</dbReference>
<dbReference type="SMART" id="SM00463">
    <property type="entry name" value="SMR"/>
    <property type="match status" value="1"/>
</dbReference>
<dbReference type="GO" id="GO:0006085">
    <property type="term" value="P:acetyl-CoA biosynthetic process"/>
    <property type="evidence" value="ECO:0007669"/>
    <property type="project" value="TreeGrafter"/>
</dbReference>
<dbReference type="GO" id="GO:0046872">
    <property type="term" value="F:metal ion binding"/>
    <property type="evidence" value="ECO:0007669"/>
    <property type="project" value="UniProtKB-KW"/>
</dbReference>
<evidence type="ECO:0000313" key="16">
    <source>
        <dbReference type="EMBL" id="KAJ4850940.1"/>
    </source>
</evidence>
<dbReference type="InterPro" id="IPR005811">
    <property type="entry name" value="SUCC_ACL_C"/>
</dbReference>
<dbReference type="InterPro" id="IPR016102">
    <property type="entry name" value="Succinyl-CoA_synth-like"/>
</dbReference>
<dbReference type="SUPFAM" id="SSF51735">
    <property type="entry name" value="NAD(P)-binding Rossmann-fold domains"/>
    <property type="match status" value="1"/>
</dbReference>
<feature type="repeat" description="PPR" evidence="13">
    <location>
        <begin position="331"/>
        <end position="365"/>
    </location>
</feature>
<dbReference type="InterPro" id="IPR011990">
    <property type="entry name" value="TPR-like_helical_dom_sf"/>
</dbReference>
<dbReference type="PANTHER" id="PTHR23118">
    <property type="entry name" value="ATP-CITRATE SYNTHASE"/>
    <property type="match status" value="1"/>
</dbReference>
<keyword evidence="7" id="KW-0479">Metal-binding</keyword>
<evidence type="ECO:0000259" key="15">
    <source>
        <dbReference type="PROSITE" id="PS50828"/>
    </source>
</evidence>
<dbReference type="FunFam" id="1.10.230.10:FF:000005">
    <property type="entry name" value="ATP-citrate synthase subunit 1"/>
    <property type="match status" value="1"/>
</dbReference>
<reference evidence="16" key="1">
    <citation type="submission" date="2022-02" db="EMBL/GenBank/DDBJ databases">
        <authorList>
            <person name="Henning P.M."/>
            <person name="McCubbin A.G."/>
            <person name="Shore J.S."/>
        </authorList>
    </citation>
    <scope>NUCLEOTIDE SEQUENCE</scope>
    <source>
        <strain evidence="16">F60SS</strain>
        <tissue evidence="16">Leaves</tissue>
    </source>
</reference>
<dbReference type="Gene3D" id="1.10.580.10">
    <property type="entry name" value="Citrate Synthase, domain 1"/>
    <property type="match status" value="1"/>
</dbReference>
<proteinExistence type="predicted"/>
<keyword evidence="9" id="KW-0547">Nucleotide-binding</keyword>
<sequence>MASTPPQCSITAATKPYQNPQNPLGSHHHRQQSHHQSRRLVTNQKVSLAKPPLAPSTRNAPKPGAAAATSSHSHTQTPSFLPLKAPKSELAADFSGRRSTRFVSKLHFGRPKSSMGTRHTSFAEEALQNVILYGKDEKALENVLLDFESRLSGSDDYTFLLRELGNRGESVKAVRCFEFAVKRERRKNEQGKLASTMISTLGRLGKVELARSVFQTALVEGYGNTVYAFSALISAYGRSGYCDEAIKVFESMKEYGLKPNLVTYNAVIDACGKGGVEFKRVVEIFDDMLRNGVQPDRITFNSLLAVCSRGGLWEAAMDLASEMVKRGIDQDIFTYNTLVDAICKGGQLDLAFQIMSEMPAKNIMPNVVTYSTMIDGYAKAGRLDDALNLFNEMKFLGIGLDRISYNTLLSIYARLGRFEEALDVCREMENSGIKKDVVTYNALLGGYGKQYKYDEVRRVFEEMKMERVSPNLLTYSTLIDVYSKGGLYREAMEVFREFKQAGLKADVVLYSALIDALCKNGLVESAVSLLDEMTKEGIRPNVVTYNSIIDAFGRSAMMECPLDDVIGPSELQIGSLSLIAEASESQGPRREDNRIIKIFGQLAAEKACQVKSGGTQEILCILGLFEKMHALEIKPNVVTFSAILNACSRCNSYEDALMLLEELRLFDNQVYGVAHGLLMGYRENVWEQAKSLFDEVKLMDSSTASAFYNALTDMLWHFGQKRGAQLVALEGRQRQVWENVWSESCLDLHLMSSGAARAMVHAWLLNIRSIVFEGHELPKLLSILTGWGKHSKVVGDSTLRRAVEALLVGMGAPFRVAKCNLGRYISSGPIVAAWLKESGTLKLLVLHDDRTHPENVNSGAASFHSFAVSNFRVQNCIFIHVLVGRETPSVAGIIQPGSDGFQKLFFGQEEIAIPVHPTIEAACGAHPTADVFINFASFRSAAASSLTALKQPTIRVVAIIAEGIPESDTKQLIAFARANNKVIIGPATVGGIQAGAFKIGDTAGTIDNIIHCKLYRPGSVGFVSKSGGMSNELYNSIARVTDGIYEGIAIGGDVFPGSTLSDHVLRFNNIPQVKMMVVLGELGGRDEYSLVEALKQGKVNKPVVAWVSGTCARLFKSEVQFGHAVSYQSISISSALHHAIPNYSRILLLHKGAKSGGEMESAQAKNQAMRDAGAVVPSSYEALENSIKETFEKLLQEGKIAPVREFNPPQIPEDLNIAIKSGKVRAPTHIISTISDDRGEEPCYAGVPMSSIVEQGLGVGDVISLLWFKRSLPRYCTHFIEICIMLCADHGPCVSGAHNTIVTARAGKDLISSLVSGLLTIGPRFGGAIDDAARYFKDAYDRGLSPYEFVEGMKKKGIRVPGIGHRIKRGDNRDKRVELLQSFARTHFPSVKYMEYAVEVETYTLSKANNLVLNVDGAIGSLFLDLLAGSGMFSKAEIDEIVEIGYLNGLFVLARSIGLIGHTFDQKRLKQPLYRHPWEDVLYTK</sequence>
<dbReference type="Pfam" id="PF00549">
    <property type="entry name" value="Ligase_CoA"/>
    <property type="match status" value="1"/>
</dbReference>
<evidence type="ECO:0000256" key="2">
    <source>
        <dbReference type="ARBA" id="ARBA00011412"/>
    </source>
</evidence>
<dbReference type="Proteomes" id="UP001141552">
    <property type="component" value="Unassembled WGS sequence"/>
</dbReference>
<keyword evidence="10" id="KW-0067">ATP-binding</keyword>
<comment type="subcellular location">
    <subcellularLocation>
        <location evidence="1">Cytoplasm</location>
    </subcellularLocation>
</comment>
<evidence type="ECO:0000256" key="11">
    <source>
        <dbReference type="ARBA" id="ARBA00022842"/>
    </source>
</evidence>
<evidence type="ECO:0000313" key="17">
    <source>
        <dbReference type="Proteomes" id="UP001141552"/>
    </source>
</evidence>
<comment type="caution">
    <text evidence="16">The sequence shown here is derived from an EMBL/GenBank/DDBJ whole genome shotgun (WGS) entry which is preliminary data.</text>
</comment>
<reference evidence="16" key="2">
    <citation type="journal article" date="2023" name="Plants (Basel)">
        <title>Annotation of the Turnera subulata (Passifloraceae) Draft Genome Reveals the S-Locus Evolved after the Divergence of Turneroideae from Passifloroideae in a Stepwise Manner.</title>
        <authorList>
            <person name="Henning P.M."/>
            <person name="Roalson E.H."/>
            <person name="Mir W."/>
            <person name="McCubbin A.G."/>
            <person name="Shore J.S."/>
        </authorList>
    </citation>
    <scope>NUCLEOTIDE SEQUENCE</scope>
    <source>
        <strain evidence="16">F60SS</strain>
    </source>
</reference>
<dbReference type="InterPro" id="IPR016143">
    <property type="entry name" value="Citrate_synth-like_sm_a-sub"/>
</dbReference>
<feature type="repeat" description="PPR" evidence="13">
    <location>
        <begin position="366"/>
        <end position="400"/>
    </location>
</feature>
<dbReference type="InterPro" id="IPR036063">
    <property type="entry name" value="Smr_dom_sf"/>
</dbReference>
<evidence type="ECO:0000256" key="8">
    <source>
        <dbReference type="ARBA" id="ARBA00022737"/>
    </source>
</evidence>
<dbReference type="NCBIfam" id="TIGR00756">
    <property type="entry name" value="PPR"/>
    <property type="match status" value="9"/>
</dbReference>
<dbReference type="InterPro" id="IPR016142">
    <property type="entry name" value="Citrate_synth-like_lrg_a-sub"/>
</dbReference>
<dbReference type="OrthoDB" id="185373at2759"/>
<dbReference type="Gene3D" id="1.10.230.10">
    <property type="entry name" value="Cytochrome P450-Terp, domain 2"/>
    <property type="match status" value="1"/>
</dbReference>
<evidence type="ECO:0000256" key="3">
    <source>
        <dbReference type="ARBA" id="ARBA00012639"/>
    </source>
</evidence>
<keyword evidence="12" id="KW-0443">Lipid metabolism</keyword>
<dbReference type="Pfam" id="PF00285">
    <property type="entry name" value="Citrate_synt"/>
    <property type="match status" value="1"/>
</dbReference>
<protein>
    <recommendedName>
        <fullName evidence="3">ATP citrate synthase</fullName>
        <ecNumber evidence="3">2.3.3.8</ecNumber>
    </recommendedName>
</protein>
<dbReference type="PROSITE" id="PS51375">
    <property type="entry name" value="PPR"/>
    <property type="match status" value="10"/>
</dbReference>
<feature type="repeat" description="PPR" evidence="13">
    <location>
        <begin position="296"/>
        <end position="330"/>
    </location>
</feature>
<dbReference type="PANTHER" id="PTHR23118:SF58">
    <property type="entry name" value="ATP CITRATE SYNTHASE"/>
    <property type="match status" value="1"/>
</dbReference>
<dbReference type="InterPro" id="IPR002625">
    <property type="entry name" value="Smr_dom"/>
</dbReference>
<dbReference type="InterPro" id="IPR036969">
    <property type="entry name" value="Citrate_synthase_sf"/>
</dbReference>
<dbReference type="Pfam" id="PF13041">
    <property type="entry name" value="PPR_2"/>
    <property type="match status" value="3"/>
</dbReference>
<keyword evidence="6" id="KW-0808">Transferase</keyword>
<evidence type="ECO:0000256" key="12">
    <source>
        <dbReference type="ARBA" id="ARBA00023098"/>
    </source>
</evidence>